<feature type="signal peptide" evidence="1">
    <location>
        <begin position="1"/>
        <end position="18"/>
    </location>
</feature>
<keyword evidence="3" id="KW-1185">Reference proteome</keyword>
<keyword evidence="1" id="KW-0732">Signal</keyword>
<evidence type="ECO:0000313" key="2">
    <source>
        <dbReference type="EMBL" id="RDL31919.1"/>
    </source>
</evidence>
<dbReference type="OrthoDB" id="5379121at2759"/>
<evidence type="ECO:0000256" key="1">
    <source>
        <dbReference type="SAM" id="SignalP"/>
    </source>
</evidence>
<proteinExistence type="predicted"/>
<accession>A0A370TCD6</accession>
<organism evidence="2 3">
    <name type="scientific">Venustampulla echinocandica</name>
    <dbReference type="NCBI Taxonomy" id="2656787"/>
    <lineage>
        <taxon>Eukaryota</taxon>
        <taxon>Fungi</taxon>
        <taxon>Dikarya</taxon>
        <taxon>Ascomycota</taxon>
        <taxon>Pezizomycotina</taxon>
        <taxon>Leotiomycetes</taxon>
        <taxon>Helotiales</taxon>
        <taxon>Pleuroascaceae</taxon>
        <taxon>Venustampulla</taxon>
    </lineage>
</organism>
<comment type="caution">
    <text evidence="2">The sequence shown here is derived from an EMBL/GenBank/DDBJ whole genome shotgun (WGS) entry which is preliminary data.</text>
</comment>
<sequence length="388" mass="42739">MKLLAAFSIYSLLGLCIALPPTTDGASLMERDPTLRAASRDCGTFKFKCNKAAGACNNACYFINCVNKGNKKFTFGNSPVDNRVHSGCTTSISSTICKLAPLGQRMWDRQSNDIAPKPLQCDEFPMNAFKQAEFKEGTVRNSLRCINGGENGSGGSQFKQFVRAQGDWKKGGALAGDRKCDGEMKDGDTFEVDWIIDGKDGVDDQDKFVPYCKPKPNCANDGFQFHMSKLQIPKDKKTGQMSQPYNYITDNHYAVTSKSDMMQYRVKISRKGDENFETEVFQVNGKDEVSKGKKTGTMKSNTDSLEIKGLPRSLYVFRTGNIGTKLDFSYTKSGTTFWNIDFPGGDVGWSTDDKGVAGAWCTMGDVKTAKNVPAEQQIQCDFPGLKDA</sequence>
<name>A0A370TCD6_9HELO</name>
<evidence type="ECO:0000313" key="3">
    <source>
        <dbReference type="Proteomes" id="UP000254866"/>
    </source>
</evidence>
<feature type="chain" id="PRO_5016712045" evidence="1">
    <location>
        <begin position="19"/>
        <end position="388"/>
    </location>
</feature>
<dbReference type="Proteomes" id="UP000254866">
    <property type="component" value="Unassembled WGS sequence"/>
</dbReference>
<dbReference type="RefSeq" id="XP_031865851.1">
    <property type="nucleotide sequence ID" value="XM_032017944.1"/>
</dbReference>
<dbReference type="GeneID" id="43602170"/>
<dbReference type="EMBL" id="NPIC01000011">
    <property type="protein sequence ID" value="RDL31919.1"/>
    <property type="molecule type" value="Genomic_DNA"/>
</dbReference>
<protein>
    <submittedName>
        <fullName evidence="2">Uncharacterized protein</fullName>
    </submittedName>
</protein>
<dbReference type="AlphaFoldDB" id="A0A370TCD6"/>
<reference evidence="2 3" key="1">
    <citation type="journal article" date="2018" name="IMA Fungus">
        <title>IMA Genome-F 9: Draft genome sequence of Annulohypoxylon stygium, Aspergillus mulundensis, Berkeleyomyces basicola (syn. Thielaviopsis basicola), Ceratocystis smalleyi, two Cercospora beticola strains, Coleophoma cylindrospora, Fusarium fracticaudum, Phialophora cf. hyalina, and Morchella septimelata.</title>
        <authorList>
            <person name="Wingfield B.D."/>
            <person name="Bills G.F."/>
            <person name="Dong Y."/>
            <person name="Huang W."/>
            <person name="Nel W.J."/>
            <person name="Swalarsk-Parry B.S."/>
            <person name="Vaghefi N."/>
            <person name="Wilken P.M."/>
            <person name="An Z."/>
            <person name="de Beer Z.W."/>
            <person name="De Vos L."/>
            <person name="Chen L."/>
            <person name="Duong T.A."/>
            <person name="Gao Y."/>
            <person name="Hammerbacher A."/>
            <person name="Kikkert J.R."/>
            <person name="Li Y."/>
            <person name="Li H."/>
            <person name="Li K."/>
            <person name="Li Q."/>
            <person name="Liu X."/>
            <person name="Ma X."/>
            <person name="Naidoo K."/>
            <person name="Pethybridge S.J."/>
            <person name="Sun J."/>
            <person name="Steenkamp E.T."/>
            <person name="van der Nest M.A."/>
            <person name="van Wyk S."/>
            <person name="Wingfield M.J."/>
            <person name="Xiong C."/>
            <person name="Yue Q."/>
            <person name="Zhang X."/>
        </authorList>
    </citation>
    <scope>NUCLEOTIDE SEQUENCE [LARGE SCALE GENOMIC DNA]</scope>
    <source>
        <strain evidence="2 3">BP 5553</strain>
    </source>
</reference>
<gene>
    <name evidence="2" type="ORF">BP5553_09321</name>
</gene>